<evidence type="ECO:0000256" key="2">
    <source>
        <dbReference type="ARBA" id="ARBA00022475"/>
    </source>
</evidence>
<keyword evidence="5 6" id="KW-0472">Membrane</keyword>
<name>A0A3E1NHA8_9BACT</name>
<protein>
    <submittedName>
        <fullName evidence="8">MFS transporter</fullName>
    </submittedName>
</protein>
<feature type="transmembrane region" description="Helical" evidence="6">
    <location>
        <begin position="141"/>
        <end position="163"/>
    </location>
</feature>
<evidence type="ECO:0000256" key="4">
    <source>
        <dbReference type="ARBA" id="ARBA00022989"/>
    </source>
</evidence>
<comment type="subcellular location">
    <subcellularLocation>
        <location evidence="1">Cell membrane</location>
        <topology evidence="1">Multi-pass membrane protein</topology>
    </subcellularLocation>
</comment>
<evidence type="ECO:0000259" key="7">
    <source>
        <dbReference type="PROSITE" id="PS50850"/>
    </source>
</evidence>
<evidence type="ECO:0000256" key="1">
    <source>
        <dbReference type="ARBA" id="ARBA00004651"/>
    </source>
</evidence>
<feature type="transmembrane region" description="Helical" evidence="6">
    <location>
        <begin position="169"/>
        <end position="188"/>
    </location>
</feature>
<reference evidence="8 9" key="1">
    <citation type="submission" date="2018-08" db="EMBL/GenBank/DDBJ databases">
        <title>Chitinophagaceae sp. K23C18032701, a novel bacterium isolated from forest soil.</title>
        <authorList>
            <person name="Wang C."/>
        </authorList>
    </citation>
    <scope>NUCLEOTIDE SEQUENCE [LARGE SCALE GENOMIC DNA]</scope>
    <source>
        <strain evidence="8 9">K23C18032701</strain>
    </source>
</reference>
<feature type="transmembrane region" description="Helical" evidence="6">
    <location>
        <begin position="309"/>
        <end position="327"/>
    </location>
</feature>
<gene>
    <name evidence="8" type="ORF">DXN05_14495</name>
</gene>
<evidence type="ECO:0000313" key="9">
    <source>
        <dbReference type="Proteomes" id="UP000261284"/>
    </source>
</evidence>
<evidence type="ECO:0000256" key="5">
    <source>
        <dbReference type="ARBA" id="ARBA00023136"/>
    </source>
</evidence>
<dbReference type="InterPro" id="IPR036259">
    <property type="entry name" value="MFS_trans_sf"/>
</dbReference>
<dbReference type="Pfam" id="PF07690">
    <property type="entry name" value="MFS_1"/>
    <property type="match status" value="2"/>
</dbReference>
<feature type="transmembrane region" description="Helical" evidence="6">
    <location>
        <begin position="52"/>
        <end position="72"/>
    </location>
</feature>
<feature type="transmembrane region" description="Helical" evidence="6">
    <location>
        <begin position="221"/>
        <end position="243"/>
    </location>
</feature>
<keyword evidence="3 6" id="KW-0812">Transmembrane</keyword>
<feature type="transmembrane region" description="Helical" evidence="6">
    <location>
        <begin position="348"/>
        <end position="369"/>
    </location>
</feature>
<dbReference type="OrthoDB" id="9812221at2"/>
<dbReference type="AlphaFoldDB" id="A0A3E1NHA8"/>
<proteinExistence type="predicted"/>
<dbReference type="GO" id="GO:0005886">
    <property type="term" value="C:plasma membrane"/>
    <property type="evidence" value="ECO:0007669"/>
    <property type="project" value="UniProtKB-SubCell"/>
</dbReference>
<evidence type="ECO:0000313" key="8">
    <source>
        <dbReference type="EMBL" id="RFM27241.1"/>
    </source>
</evidence>
<keyword evidence="9" id="KW-1185">Reference proteome</keyword>
<feature type="transmembrane region" description="Helical" evidence="6">
    <location>
        <begin position="285"/>
        <end position="303"/>
    </location>
</feature>
<comment type="caution">
    <text evidence="8">The sequence shown here is derived from an EMBL/GenBank/DDBJ whole genome shotgun (WGS) entry which is preliminary data.</text>
</comment>
<accession>A0A3E1NHA8</accession>
<feature type="transmembrane region" description="Helical" evidence="6">
    <location>
        <begin position="15"/>
        <end position="40"/>
    </location>
</feature>
<dbReference type="SUPFAM" id="SSF103473">
    <property type="entry name" value="MFS general substrate transporter"/>
    <property type="match status" value="1"/>
</dbReference>
<dbReference type="CDD" id="cd17324">
    <property type="entry name" value="MFS_NepI_like"/>
    <property type="match status" value="1"/>
</dbReference>
<dbReference type="InterPro" id="IPR020846">
    <property type="entry name" value="MFS_dom"/>
</dbReference>
<dbReference type="Gene3D" id="1.20.1250.20">
    <property type="entry name" value="MFS general substrate transporter like domains"/>
    <property type="match status" value="1"/>
</dbReference>
<keyword evidence="2" id="KW-1003">Cell membrane</keyword>
<dbReference type="GO" id="GO:0022857">
    <property type="term" value="F:transmembrane transporter activity"/>
    <property type="evidence" value="ECO:0007669"/>
    <property type="project" value="InterPro"/>
</dbReference>
<dbReference type="Proteomes" id="UP000261284">
    <property type="component" value="Unassembled WGS sequence"/>
</dbReference>
<dbReference type="PROSITE" id="PS50850">
    <property type="entry name" value="MFS"/>
    <property type="match status" value="1"/>
</dbReference>
<evidence type="ECO:0000256" key="6">
    <source>
        <dbReference type="SAM" id="Phobius"/>
    </source>
</evidence>
<dbReference type="PANTHER" id="PTHR43124:SF3">
    <property type="entry name" value="CHLORAMPHENICOL EFFLUX PUMP RV0191"/>
    <property type="match status" value="1"/>
</dbReference>
<feature type="transmembrane region" description="Helical" evidence="6">
    <location>
        <begin position="108"/>
        <end position="129"/>
    </location>
</feature>
<evidence type="ECO:0000256" key="3">
    <source>
        <dbReference type="ARBA" id="ARBA00022692"/>
    </source>
</evidence>
<dbReference type="InterPro" id="IPR050189">
    <property type="entry name" value="MFS_Efflux_Transporters"/>
</dbReference>
<keyword evidence="4 6" id="KW-1133">Transmembrane helix</keyword>
<dbReference type="PANTHER" id="PTHR43124">
    <property type="entry name" value="PURINE EFFLUX PUMP PBUE"/>
    <property type="match status" value="1"/>
</dbReference>
<feature type="transmembrane region" description="Helical" evidence="6">
    <location>
        <begin position="255"/>
        <end position="273"/>
    </location>
</feature>
<dbReference type="EMBL" id="QTJU01000005">
    <property type="protein sequence ID" value="RFM27241.1"/>
    <property type="molecule type" value="Genomic_DNA"/>
</dbReference>
<dbReference type="RefSeq" id="WP_116847998.1">
    <property type="nucleotide sequence ID" value="NZ_QTJU01000005.1"/>
</dbReference>
<organism evidence="8 9">
    <name type="scientific">Deminuibacter soli</name>
    <dbReference type="NCBI Taxonomy" id="2291815"/>
    <lineage>
        <taxon>Bacteria</taxon>
        <taxon>Pseudomonadati</taxon>
        <taxon>Bacteroidota</taxon>
        <taxon>Chitinophagia</taxon>
        <taxon>Chitinophagales</taxon>
        <taxon>Chitinophagaceae</taxon>
        <taxon>Deminuibacter</taxon>
    </lineage>
</organism>
<dbReference type="InterPro" id="IPR011701">
    <property type="entry name" value="MFS"/>
</dbReference>
<feature type="domain" description="Major facilitator superfamily (MFS) profile" evidence="7">
    <location>
        <begin position="17"/>
        <end position="404"/>
    </location>
</feature>
<sequence length="426" mass="46043">MTATNHTKTFTRYQAFMIAMLAIIQFTVILDFMVMAPLGANLMRVMKITPSQFSFVVSAYAFSAGISGICAAGFADRFDRKKMLLFFYTGFVVGTFLCGIAPNYSFLLLARIVTGLFGGVMGSISMAIIADLFSLQVRGRVMGFVQTSFAVSQVAGIPLGLFLASRYGWHSPFLLIVGFCVVVGIILFRWMKPVTSHLAVQHDRNAFAHLAHTASNKKYQLAFLTTVFMSAGGFMIMPFSSAFMVHNVGIPEDKLMLIFFVTGLAGLAIGPLVGKWSDAVGKYKTFLFGTSLGLIMMPIFTNLTITPMWIVMVINVITFVSISSRMIPSQALISGIPDMSDRGAFMSINSSIQQMGGGIATIIGGSIITELPNGALQHFNIVGICTMVALVTCAVCMYFVNRFINARKAAAVAAPAQEPAVAMGHE</sequence>
<feature type="transmembrane region" description="Helical" evidence="6">
    <location>
        <begin position="84"/>
        <end position="102"/>
    </location>
</feature>
<feature type="transmembrane region" description="Helical" evidence="6">
    <location>
        <begin position="381"/>
        <end position="400"/>
    </location>
</feature>